<dbReference type="Proteomes" id="UP000093104">
    <property type="component" value="Unassembled WGS sequence"/>
</dbReference>
<evidence type="ECO:0000313" key="2">
    <source>
        <dbReference type="EMBL" id="OCR26718.1"/>
    </source>
</evidence>
<name>A0A1C7ZDT4_PSESX</name>
<gene>
    <name evidence="2" type="ORF">AFK24_02220</name>
</gene>
<evidence type="ECO:0000256" key="1">
    <source>
        <dbReference type="SAM" id="SignalP"/>
    </source>
</evidence>
<accession>A0A1C7ZDT4</accession>
<dbReference type="RefSeq" id="WP_065831691.1">
    <property type="nucleotide sequence ID" value="NZ_LGSI01000006.1"/>
</dbReference>
<reference evidence="2 3" key="1">
    <citation type="submission" date="2015-07" db="EMBL/GenBank/DDBJ databases">
        <title>Draft genome sequence of a diazotrophic, plant growth-promoting rhizobacterium of the Pseudomonas syringae complex.</title>
        <authorList>
            <person name="Patten C.L."/>
            <person name="Jeong H."/>
        </authorList>
    </citation>
    <scope>NUCLEOTIDE SEQUENCE [LARGE SCALE GENOMIC DNA]</scope>
    <source>
        <strain evidence="2 3">GR12-2</strain>
    </source>
</reference>
<keyword evidence="1" id="KW-0732">Signal</keyword>
<dbReference type="OrthoDB" id="5901060at2"/>
<sequence>MNKFLFGKRALYMAAAFTLLGGMGNAVNVMAEQSEGDAGLIEQPLVLEDKLNGLNGYLNDNAEIKYFSFTAIRGQNVMFRDVRQSKTRSLGVAYEYKDGGLWKSLPGDGVRIFDNLQSGQEIIIRVFKRPNSNTVLRSYDFRFGSAPYHATADLIRSDAQGLPLYAGIFQAFREINWSIHIHDSTGHPLEGAKASIEVGVAKKIDLYTAANGRAAATIALPACEGSMVSRSFSTGNGTSQRWWNLRYNPGRLVAKLEDDDRGYQWNPGAIDSTFGHICKQWLLY</sequence>
<comment type="caution">
    <text evidence="2">The sequence shown here is derived from an EMBL/GenBank/DDBJ whole genome shotgun (WGS) entry which is preliminary data.</text>
</comment>
<feature type="chain" id="PRO_5008892389" evidence="1">
    <location>
        <begin position="32"/>
        <end position="284"/>
    </location>
</feature>
<organism evidence="2 3">
    <name type="scientific">Pseudomonas syringae</name>
    <dbReference type="NCBI Taxonomy" id="317"/>
    <lineage>
        <taxon>Bacteria</taxon>
        <taxon>Pseudomonadati</taxon>
        <taxon>Pseudomonadota</taxon>
        <taxon>Gammaproteobacteria</taxon>
        <taxon>Pseudomonadales</taxon>
        <taxon>Pseudomonadaceae</taxon>
        <taxon>Pseudomonas</taxon>
    </lineage>
</organism>
<proteinExistence type="predicted"/>
<dbReference type="AlphaFoldDB" id="A0A1C7ZDT4"/>
<protein>
    <submittedName>
        <fullName evidence="2">Uncharacterized protein</fullName>
    </submittedName>
</protein>
<feature type="signal peptide" evidence="1">
    <location>
        <begin position="1"/>
        <end position="31"/>
    </location>
</feature>
<dbReference type="EMBL" id="LGSI01000006">
    <property type="protein sequence ID" value="OCR26718.1"/>
    <property type="molecule type" value="Genomic_DNA"/>
</dbReference>
<evidence type="ECO:0000313" key="3">
    <source>
        <dbReference type="Proteomes" id="UP000093104"/>
    </source>
</evidence>